<organism evidence="1 2">
    <name type="scientific">Lipomyces kononenkoae</name>
    <name type="common">Yeast</name>
    <dbReference type="NCBI Taxonomy" id="34357"/>
    <lineage>
        <taxon>Eukaryota</taxon>
        <taxon>Fungi</taxon>
        <taxon>Dikarya</taxon>
        <taxon>Ascomycota</taxon>
        <taxon>Saccharomycotina</taxon>
        <taxon>Lipomycetes</taxon>
        <taxon>Lipomycetales</taxon>
        <taxon>Lipomycetaceae</taxon>
        <taxon>Lipomyces</taxon>
    </lineage>
</organism>
<protein>
    <submittedName>
        <fullName evidence="1">Acyl-CoA N-acyltransferase</fullName>
    </submittedName>
</protein>
<proteinExistence type="predicted"/>
<reference evidence="2" key="1">
    <citation type="journal article" date="2024" name="Front. Bioeng. Biotechnol.">
        <title>Genome-scale model development and genomic sequencing of the oleaginous clade Lipomyces.</title>
        <authorList>
            <person name="Czajka J.J."/>
            <person name="Han Y."/>
            <person name="Kim J."/>
            <person name="Mondo S.J."/>
            <person name="Hofstad B.A."/>
            <person name="Robles A."/>
            <person name="Haridas S."/>
            <person name="Riley R."/>
            <person name="LaButti K."/>
            <person name="Pangilinan J."/>
            <person name="Andreopoulos W."/>
            <person name="Lipzen A."/>
            <person name="Yan J."/>
            <person name="Wang M."/>
            <person name="Ng V."/>
            <person name="Grigoriev I.V."/>
            <person name="Spatafora J.W."/>
            <person name="Magnuson J.K."/>
            <person name="Baker S.E."/>
            <person name="Pomraning K.R."/>
        </authorList>
    </citation>
    <scope>NUCLEOTIDE SEQUENCE [LARGE SCALE GENOMIC DNA]</scope>
    <source>
        <strain evidence="2">CBS 7786</strain>
    </source>
</reference>
<keyword evidence="2" id="KW-1185">Reference proteome</keyword>
<dbReference type="EMBL" id="MU971378">
    <property type="protein sequence ID" value="KAK9236878.1"/>
    <property type="molecule type" value="Genomic_DNA"/>
</dbReference>
<comment type="caution">
    <text evidence="1">The sequence shown here is derived from an EMBL/GenBank/DDBJ whole genome shotgun (WGS) entry which is preliminary data.</text>
</comment>
<name>A0ACC3SYZ0_LIPKO</name>
<sequence>MALLITRPSTYLPLLINMENDDHRYDQTSVAAIDDSKGYYQSTFPADIALAEGLLTRCPTLESMKSQNVDDVSRFLNQNLPVSYSPSFLMQFIVGKDCFCYFARDLSRASRTKPDDSAIVGVVAGKILRSALNRDVCTGNVMILAVASEWRRFGVGWELLRKLELAFHQVASSSITSLKSIFLHVASTNTGAIRFYEKGGYAYEKSESGYYGRRADGIVMRKHLES</sequence>
<dbReference type="Proteomes" id="UP001433508">
    <property type="component" value="Unassembled WGS sequence"/>
</dbReference>
<evidence type="ECO:0000313" key="2">
    <source>
        <dbReference type="Proteomes" id="UP001433508"/>
    </source>
</evidence>
<accession>A0ACC3SYZ0</accession>
<evidence type="ECO:0000313" key="1">
    <source>
        <dbReference type="EMBL" id="KAK9236878.1"/>
    </source>
</evidence>
<gene>
    <name evidence="1" type="ORF">V1525DRAFT_189922</name>
</gene>